<organism evidence="3 4">
    <name type="scientific">Cotesia congregata</name>
    <name type="common">Parasitoid wasp</name>
    <name type="synonym">Apanteles congregatus</name>
    <dbReference type="NCBI Taxonomy" id="51543"/>
    <lineage>
        <taxon>Eukaryota</taxon>
        <taxon>Metazoa</taxon>
        <taxon>Ecdysozoa</taxon>
        <taxon>Arthropoda</taxon>
        <taxon>Hexapoda</taxon>
        <taxon>Insecta</taxon>
        <taxon>Pterygota</taxon>
        <taxon>Neoptera</taxon>
        <taxon>Endopterygota</taxon>
        <taxon>Hymenoptera</taxon>
        <taxon>Apocrita</taxon>
        <taxon>Ichneumonoidea</taxon>
        <taxon>Braconidae</taxon>
        <taxon>Microgastrinae</taxon>
        <taxon>Cotesia</taxon>
    </lineage>
</organism>
<gene>
    <name evidence="3" type="ORF">HICCMSTLAB_LOCUS7438</name>
</gene>
<proteinExistence type="predicted"/>
<accession>A0A8J2MNT8</accession>
<evidence type="ECO:0000313" key="4">
    <source>
        <dbReference type="Proteomes" id="UP000786811"/>
    </source>
</evidence>
<comment type="caution">
    <text evidence="3">The sequence shown here is derived from an EMBL/GenBank/DDBJ whole genome shotgun (WGS) entry which is preliminary data.</text>
</comment>
<dbReference type="InterPro" id="IPR017850">
    <property type="entry name" value="Alkaline_phosphatase_core_sf"/>
</dbReference>
<keyword evidence="2" id="KW-0812">Transmembrane</keyword>
<dbReference type="GO" id="GO:0005615">
    <property type="term" value="C:extracellular space"/>
    <property type="evidence" value="ECO:0007669"/>
    <property type="project" value="TreeGrafter"/>
</dbReference>
<dbReference type="CDD" id="cd16021">
    <property type="entry name" value="ALP_like"/>
    <property type="match status" value="1"/>
</dbReference>
<dbReference type="AlphaFoldDB" id="A0A8J2MNT8"/>
<keyword evidence="2" id="KW-0472">Membrane</keyword>
<protein>
    <submittedName>
        <fullName evidence="3">Uncharacterized protein</fullName>
    </submittedName>
</protein>
<evidence type="ECO:0000256" key="2">
    <source>
        <dbReference type="SAM" id="Phobius"/>
    </source>
</evidence>
<dbReference type="Pfam" id="PF02995">
    <property type="entry name" value="DUF229"/>
    <property type="match status" value="1"/>
</dbReference>
<dbReference type="OrthoDB" id="413313at2759"/>
<dbReference type="SUPFAM" id="SSF53649">
    <property type="entry name" value="Alkaline phosphatase-like"/>
    <property type="match status" value="1"/>
</dbReference>
<feature type="region of interest" description="Disordered" evidence="1">
    <location>
        <begin position="254"/>
        <end position="274"/>
    </location>
</feature>
<evidence type="ECO:0000256" key="1">
    <source>
        <dbReference type="SAM" id="MobiDB-lite"/>
    </source>
</evidence>
<dbReference type="FunFam" id="3.40.720.10:FF:000017">
    <property type="entry name" value="Predicted protein"/>
    <property type="match status" value="1"/>
</dbReference>
<sequence length="734" mass="85514">NCRKYLKKCARNHHQRIDSVRSRIKYVTFERKMSHQRYMNIKHEKNFKCNVGLKVRTWYLGILGFLIASLIIINNFITNQFNSSIDHFANVSIQDNFIEREQRKISIVTNTVLGFIVHKQGCQIAELDPFNEFAKHFMETENPLECEFGNQLPLVESNDTAIFINPDAHNQYYNETEVVADCCWRIFERKKNQDNFVKYDPLCHKFNSSTTITAEFIKVECFKNNNNNNNSKQIYRDYHFFVPRKPIVEERCHAAEKKRKEERKKHETEKDDNNNDNHLSILILGLDSVSRMNFHRMMPKTIETLKSMGAIEMMGYNKIGDNTYPNLVSVLSGLSEKEFRSNCWNNSKLPFDKCPLIWKNFSKSGYRTIFAEDACAMTTFNYLKPGFRNQPTDYYFRPYCLAAESDIGNTHKLNADLCIGTRKTFDNLLNYTKKVVREFNGDRYFAFFWEASLTHDFFNYPQLGDLPYSESISYLHNQGFLNNTVLIVMSDHGMRWGEFRQTYQGRIEGSLPLMFIILPEWWKKKFPLAVNNLKQNTVSLTTPYDFHETLMDFLHPENLTDQVILSRINKNMPNDKNNSSFPRGISWFLTIPDKRNCSMAGIPGHWCMCHKSTNISHDDSAVKNAADFIINELNTMVNKKYPQCSLLKLSKVIDAKVWSAHGVEKDKDEERSVPWIDYTISIKTIPSNAIFEATVRHDNTGNSTIVGSIGRLNSYGKQSTCVDDFNMRLYCYCG</sequence>
<keyword evidence="4" id="KW-1185">Reference proteome</keyword>
<dbReference type="Gene3D" id="3.40.720.10">
    <property type="entry name" value="Alkaline Phosphatase, subunit A"/>
    <property type="match status" value="1"/>
</dbReference>
<feature type="non-terminal residue" evidence="3">
    <location>
        <position position="1"/>
    </location>
</feature>
<dbReference type="PANTHER" id="PTHR10974">
    <property type="entry name" value="FI08016P-RELATED"/>
    <property type="match status" value="1"/>
</dbReference>
<keyword evidence="2" id="KW-1133">Transmembrane helix</keyword>
<feature type="transmembrane region" description="Helical" evidence="2">
    <location>
        <begin position="58"/>
        <end position="77"/>
    </location>
</feature>
<dbReference type="Proteomes" id="UP000786811">
    <property type="component" value="Unassembled WGS sequence"/>
</dbReference>
<dbReference type="InterPro" id="IPR004245">
    <property type="entry name" value="DUF229"/>
</dbReference>
<dbReference type="PANTHER" id="PTHR10974:SF1">
    <property type="entry name" value="FI08016P-RELATED"/>
    <property type="match status" value="1"/>
</dbReference>
<dbReference type="EMBL" id="CAJNRD030001121">
    <property type="protein sequence ID" value="CAG5094896.1"/>
    <property type="molecule type" value="Genomic_DNA"/>
</dbReference>
<evidence type="ECO:0000313" key="3">
    <source>
        <dbReference type="EMBL" id="CAG5094896.1"/>
    </source>
</evidence>
<reference evidence="3" key="1">
    <citation type="submission" date="2021-04" db="EMBL/GenBank/DDBJ databases">
        <authorList>
            <person name="Chebbi M.A.C M."/>
        </authorList>
    </citation>
    <scope>NUCLEOTIDE SEQUENCE</scope>
</reference>
<name>A0A8J2MNT8_COTCN</name>